<keyword evidence="5" id="KW-0547">Nucleotide-binding</keyword>
<dbReference type="InterPro" id="IPR003594">
    <property type="entry name" value="HATPase_dom"/>
</dbReference>
<keyword evidence="7" id="KW-0067">ATP-binding</keyword>
<keyword evidence="9" id="KW-0175">Coiled coil</keyword>
<feature type="signal peptide" evidence="11">
    <location>
        <begin position="1"/>
        <end position="18"/>
    </location>
</feature>
<dbReference type="EMBL" id="CP030850">
    <property type="protein sequence ID" value="AXE18141.1"/>
    <property type="molecule type" value="Genomic_DNA"/>
</dbReference>
<keyword evidence="10" id="KW-0472">Membrane</keyword>
<evidence type="ECO:0000256" key="6">
    <source>
        <dbReference type="ARBA" id="ARBA00022777"/>
    </source>
</evidence>
<feature type="coiled-coil region" evidence="9">
    <location>
        <begin position="389"/>
        <end position="441"/>
    </location>
</feature>
<dbReference type="GO" id="GO:0046983">
    <property type="term" value="F:protein dimerization activity"/>
    <property type="evidence" value="ECO:0007669"/>
    <property type="project" value="InterPro"/>
</dbReference>
<dbReference type="GO" id="GO:0005524">
    <property type="term" value="F:ATP binding"/>
    <property type="evidence" value="ECO:0007669"/>
    <property type="project" value="UniProtKB-KW"/>
</dbReference>
<dbReference type="SUPFAM" id="SSF55874">
    <property type="entry name" value="ATPase domain of HSP90 chaperone/DNA topoisomerase II/histidine kinase"/>
    <property type="match status" value="1"/>
</dbReference>
<dbReference type="EC" id="2.7.13.3" evidence="2"/>
<proteinExistence type="predicted"/>
<protein>
    <recommendedName>
        <fullName evidence="2">histidine kinase</fullName>
        <ecNumber evidence="2">2.7.13.3</ecNumber>
    </recommendedName>
</protein>
<evidence type="ECO:0000256" key="1">
    <source>
        <dbReference type="ARBA" id="ARBA00000085"/>
    </source>
</evidence>
<dbReference type="InterPro" id="IPR050482">
    <property type="entry name" value="Sensor_HK_TwoCompSys"/>
</dbReference>
<evidence type="ECO:0000256" key="4">
    <source>
        <dbReference type="ARBA" id="ARBA00022679"/>
    </source>
</evidence>
<evidence type="ECO:0000256" key="2">
    <source>
        <dbReference type="ARBA" id="ARBA00012438"/>
    </source>
</evidence>
<evidence type="ECO:0000256" key="11">
    <source>
        <dbReference type="SAM" id="SignalP"/>
    </source>
</evidence>
<dbReference type="OrthoDB" id="9760839at2"/>
<dbReference type="RefSeq" id="WP_114066926.1">
    <property type="nucleotide sequence ID" value="NZ_CP030850.1"/>
</dbReference>
<reference evidence="13 14" key="1">
    <citation type="submission" date="2018-07" db="EMBL/GenBank/DDBJ databases">
        <title>Genome sequencing of Runella.</title>
        <authorList>
            <person name="Baek M.-G."/>
            <person name="Yi H."/>
        </authorList>
    </citation>
    <scope>NUCLEOTIDE SEQUENCE [LARGE SCALE GENOMIC DNA]</scope>
    <source>
        <strain evidence="13 14">HYN0085</strain>
    </source>
</reference>
<keyword evidence="3" id="KW-0597">Phosphoprotein</keyword>
<keyword evidence="6" id="KW-0418">Kinase</keyword>
<evidence type="ECO:0000256" key="7">
    <source>
        <dbReference type="ARBA" id="ARBA00022840"/>
    </source>
</evidence>
<feature type="domain" description="Histidine kinase/HSP90-like ATPase" evidence="12">
    <location>
        <begin position="541"/>
        <end position="632"/>
    </location>
</feature>
<evidence type="ECO:0000313" key="14">
    <source>
        <dbReference type="Proteomes" id="UP000251993"/>
    </source>
</evidence>
<keyword evidence="14" id="KW-1185">Reference proteome</keyword>
<keyword evidence="11" id="KW-0732">Signal</keyword>
<dbReference type="CDD" id="cd16917">
    <property type="entry name" value="HATPase_UhpB-NarQ-NarX-like"/>
    <property type="match status" value="1"/>
</dbReference>
<dbReference type="PANTHER" id="PTHR24421:SF10">
    <property type="entry name" value="NITRATE_NITRITE SENSOR PROTEIN NARQ"/>
    <property type="match status" value="1"/>
</dbReference>
<accession>A0A344THM0</accession>
<evidence type="ECO:0000313" key="13">
    <source>
        <dbReference type="EMBL" id="AXE18141.1"/>
    </source>
</evidence>
<dbReference type="Gene3D" id="3.30.565.10">
    <property type="entry name" value="Histidine kinase-like ATPase, C-terminal domain"/>
    <property type="match status" value="1"/>
</dbReference>
<feature type="chain" id="PRO_5017005044" description="histidine kinase" evidence="11">
    <location>
        <begin position="19"/>
        <end position="642"/>
    </location>
</feature>
<feature type="transmembrane region" description="Helical" evidence="10">
    <location>
        <begin position="367"/>
        <end position="384"/>
    </location>
</feature>
<dbReference type="Pfam" id="PF07730">
    <property type="entry name" value="HisKA_3"/>
    <property type="match status" value="1"/>
</dbReference>
<comment type="catalytic activity">
    <reaction evidence="1">
        <text>ATP + protein L-histidine = ADP + protein N-phospho-L-histidine.</text>
        <dbReference type="EC" id="2.7.13.3"/>
    </reaction>
</comment>
<name>A0A344THM0_9BACT</name>
<evidence type="ECO:0000256" key="5">
    <source>
        <dbReference type="ARBA" id="ARBA00022741"/>
    </source>
</evidence>
<dbReference type="PANTHER" id="PTHR24421">
    <property type="entry name" value="NITRATE/NITRITE SENSOR PROTEIN NARX-RELATED"/>
    <property type="match status" value="1"/>
</dbReference>
<dbReference type="AlphaFoldDB" id="A0A344THM0"/>
<organism evidence="13 14">
    <name type="scientific">Runella rosea</name>
    <dbReference type="NCBI Taxonomy" id="2259595"/>
    <lineage>
        <taxon>Bacteria</taxon>
        <taxon>Pseudomonadati</taxon>
        <taxon>Bacteroidota</taxon>
        <taxon>Cytophagia</taxon>
        <taxon>Cytophagales</taxon>
        <taxon>Spirosomataceae</taxon>
        <taxon>Runella</taxon>
    </lineage>
</organism>
<dbReference type="InterPro" id="IPR011990">
    <property type="entry name" value="TPR-like_helical_dom_sf"/>
</dbReference>
<dbReference type="Gene3D" id="1.20.5.1930">
    <property type="match status" value="1"/>
</dbReference>
<evidence type="ECO:0000256" key="10">
    <source>
        <dbReference type="SAM" id="Phobius"/>
    </source>
</evidence>
<sequence>MNKLIITIFLCCFGTATAQLKPIAKDDSLLRSSKKQWLNPQTKPIQKAKALQRIVVLYFQNQSSTDSLAFYNDLYLRYAWEHKLKTFIVDAYFQKVKAQRGRGDWIALIKTGQEALHKIDSLKISVSAHQKSLIIAEMVYGYIFLSDIEKAVSYTQQSIESLKKENQNGANNLQISMMYLTTARAFGYTNDYLTSGLYLDSSLVYINQTNDILQKYYILNDWVSNKIDLKKYQEVLPTAYQCLRFFEKNANNRGLTEIQMLMGRLFLGLKKYDEAIVFSKKNIEKITNAQILYRTYETLYHAHKAKNQLAEALIAHEHYIEFRDKLFNEQVSNTKVALERRFAEEKAAVLLNKEKAEVTIQKRYRNYFIAGAMLLAIVSAGLFFNRRLLQKQNQEIEYQRDTIENLKVNLEAKVQLRTAELQKAYDEIKDAMQRGQNLERRCMAADLHDNLGSLLTAISISLDNINPLNLNHREKKIYTNIISMTENAYAEIRLLSHNLMPEVLQREELPQALEQFVRKLNLNQKIHFSVKINALPTLSNVVSLNVYAICLELVQNIIKHSKATESTICIFENGPILWVEVTDNGKGLPRNQHKGFGIGNIQTRLAAIGGEFLVDNGYSRGTKIIISVPLEDDQIKTNSEFI</sequence>
<evidence type="ECO:0000256" key="3">
    <source>
        <dbReference type="ARBA" id="ARBA00022553"/>
    </source>
</evidence>
<evidence type="ECO:0000259" key="12">
    <source>
        <dbReference type="SMART" id="SM00387"/>
    </source>
</evidence>
<dbReference type="Gene3D" id="1.25.40.10">
    <property type="entry name" value="Tetratricopeptide repeat domain"/>
    <property type="match status" value="1"/>
</dbReference>
<dbReference type="GO" id="GO:0000155">
    <property type="term" value="F:phosphorelay sensor kinase activity"/>
    <property type="evidence" value="ECO:0007669"/>
    <property type="project" value="InterPro"/>
</dbReference>
<dbReference type="GO" id="GO:0016020">
    <property type="term" value="C:membrane"/>
    <property type="evidence" value="ECO:0007669"/>
    <property type="project" value="InterPro"/>
</dbReference>
<dbReference type="InterPro" id="IPR036890">
    <property type="entry name" value="HATPase_C_sf"/>
</dbReference>
<keyword evidence="8" id="KW-0902">Two-component regulatory system</keyword>
<evidence type="ECO:0000256" key="9">
    <source>
        <dbReference type="SAM" id="Coils"/>
    </source>
</evidence>
<keyword evidence="4" id="KW-0808">Transferase</keyword>
<gene>
    <name evidence="13" type="ORF">DR864_10525</name>
</gene>
<keyword evidence="10" id="KW-1133">Transmembrane helix</keyword>
<dbReference type="SUPFAM" id="SSF48452">
    <property type="entry name" value="TPR-like"/>
    <property type="match status" value="1"/>
</dbReference>
<dbReference type="Pfam" id="PF02518">
    <property type="entry name" value="HATPase_c"/>
    <property type="match status" value="1"/>
</dbReference>
<dbReference type="KEGG" id="run:DR864_10525"/>
<dbReference type="Proteomes" id="UP000251993">
    <property type="component" value="Chromosome"/>
</dbReference>
<dbReference type="SMART" id="SM00387">
    <property type="entry name" value="HATPase_c"/>
    <property type="match status" value="1"/>
</dbReference>
<keyword evidence="10" id="KW-0812">Transmembrane</keyword>
<dbReference type="InterPro" id="IPR011712">
    <property type="entry name" value="Sig_transdc_His_kin_sub3_dim/P"/>
</dbReference>
<evidence type="ECO:0000256" key="8">
    <source>
        <dbReference type="ARBA" id="ARBA00023012"/>
    </source>
</evidence>